<sequence>MGVDLAALPKNQTGACTLSDGEYSCTTLRSDEEILQYIRDANPAVIAFDAPLTLPRGRCCFDDACCGTRKIRECDRMLISRGHRVFPPGFSFMKQLTLRGVALRKILEAEGYRLIEVHPRTSMRILGHADFGASPRTEHERDACAAALVAKLYDEGLAEELGDDEGVIVIPKAPMK</sequence>
<dbReference type="KEGG" id="rci:RCIX1331"/>
<dbReference type="STRING" id="351160.RCIX1331"/>
<name>Q0W4S4_METAR</name>
<keyword evidence="2" id="KW-1185">Reference proteome</keyword>
<evidence type="ECO:0000313" key="2">
    <source>
        <dbReference type="Proteomes" id="UP000000663"/>
    </source>
</evidence>
<protein>
    <recommendedName>
        <fullName evidence="3">DUF429 domain-containing protein</fullName>
    </recommendedName>
</protein>
<dbReference type="PIRSF" id="PIRSF024051">
    <property type="entry name" value="DUF429"/>
    <property type="match status" value="1"/>
</dbReference>
<dbReference type="EMBL" id="AM114193">
    <property type="protein sequence ID" value="CAJ36619.1"/>
    <property type="molecule type" value="Genomic_DNA"/>
</dbReference>
<evidence type="ECO:0008006" key="3">
    <source>
        <dbReference type="Google" id="ProtNLM"/>
    </source>
</evidence>
<dbReference type="AlphaFoldDB" id="Q0W4S4"/>
<accession>Q0W4S4</accession>
<organism evidence="1 2">
    <name type="scientific">Methanocella arvoryzae (strain DSM 22066 / NBRC 105507 / MRE50)</name>
    <dbReference type="NCBI Taxonomy" id="351160"/>
    <lineage>
        <taxon>Archaea</taxon>
        <taxon>Methanobacteriati</taxon>
        <taxon>Methanobacteriota</taxon>
        <taxon>Stenosarchaea group</taxon>
        <taxon>Methanomicrobia</taxon>
        <taxon>Methanocellales</taxon>
        <taxon>Methanocellaceae</taxon>
        <taxon>Methanocella</taxon>
    </lineage>
</organism>
<dbReference type="eggNOG" id="arCOG04409">
    <property type="taxonomic scope" value="Archaea"/>
</dbReference>
<dbReference type="InterPro" id="IPR007362">
    <property type="entry name" value="DUF429"/>
</dbReference>
<reference evidence="1 2" key="1">
    <citation type="journal article" date="2006" name="Science">
        <title>Genome of rice cluster I archaea -- the key methane producers in the rice rhizosphere.</title>
        <authorList>
            <person name="Erkel C."/>
            <person name="Kube M."/>
            <person name="Reinhardt R."/>
            <person name="Liesack W."/>
        </authorList>
    </citation>
    <scope>NUCLEOTIDE SEQUENCE [LARGE SCALE GENOMIC DNA]</scope>
    <source>
        <strain evidence="2">DSM 22066 / NBRC 105507 / MRE50</strain>
    </source>
</reference>
<proteinExistence type="predicted"/>
<evidence type="ECO:0000313" key="1">
    <source>
        <dbReference type="EMBL" id="CAJ36619.1"/>
    </source>
</evidence>
<dbReference type="Proteomes" id="UP000000663">
    <property type="component" value="Chromosome"/>
</dbReference>
<gene>
    <name evidence="1" type="ORF">RCIX1331</name>
</gene>
<dbReference type="InterPro" id="IPR018036">
    <property type="entry name" value="DUF429_subgr"/>
</dbReference>
<dbReference type="Pfam" id="PF04250">
    <property type="entry name" value="DUF429"/>
    <property type="match status" value="1"/>
</dbReference>